<evidence type="ECO:0000256" key="1">
    <source>
        <dbReference type="ARBA" id="ARBA00004498"/>
    </source>
</evidence>
<accession>A0AAD3MNU4</accession>
<name>A0AAD3MNU4_LATJO</name>
<dbReference type="AlphaFoldDB" id="A0AAD3MNU4"/>
<dbReference type="Proteomes" id="UP001279410">
    <property type="component" value="Unassembled WGS sequence"/>
</dbReference>
<comment type="caution">
    <text evidence="5">The sequence shown here is derived from an EMBL/GenBank/DDBJ whole genome shotgun (WGS) entry which is preliminary data.</text>
</comment>
<feature type="domain" description="C1q" evidence="4">
    <location>
        <begin position="73"/>
        <end position="207"/>
    </location>
</feature>
<keyword evidence="3" id="KW-0272">Extracellular matrix</keyword>
<evidence type="ECO:0000256" key="2">
    <source>
        <dbReference type="ARBA" id="ARBA00022525"/>
    </source>
</evidence>
<evidence type="ECO:0000313" key="5">
    <source>
        <dbReference type="EMBL" id="GLD57084.1"/>
    </source>
</evidence>
<keyword evidence="6" id="KW-1185">Reference proteome</keyword>
<reference evidence="5" key="1">
    <citation type="submission" date="2022-08" db="EMBL/GenBank/DDBJ databases">
        <title>Genome sequencing of akame (Lates japonicus).</title>
        <authorList>
            <person name="Hashiguchi Y."/>
            <person name="Takahashi H."/>
        </authorList>
    </citation>
    <scope>NUCLEOTIDE SEQUENCE</scope>
    <source>
        <strain evidence="5">Kochi</strain>
    </source>
</reference>
<dbReference type="InterPro" id="IPR001073">
    <property type="entry name" value="C1q_dom"/>
</dbReference>
<evidence type="ECO:0000313" key="6">
    <source>
        <dbReference type="Proteomes" id="UP001279410"/>
    </source>
</evidence>
<dbReference type="SMART" id="SM00110">
    <property type="entry name" value="C1Q"/>
    <property type="match status" value="1"/>
</dbReference>
<dbReference type="PANTHER" id="PTHR15427:SF33">
    <property type="entry name" value="COLLAGEN IV NC1 DOMAIN-CONTAINING PROTEIN"/>
    <property type="match status" value="1"/>
</dbReference>
<dbReference type="PRINTS" id="PR00007">
    <property type="entry name" value="COMPLEMNTC1Q"/>
</dbReference>
<dbReference type="Gene3D" id="2.60.120.40">
    <property type="match status" value="1"/>
</dbReference>
<dbReference type="Pfam" id="PF00386">
    <property type="entry name" value="C1q"/>
    <property type="match status" value="1"/>
</dbReference>
<dbReference type="InterPro" id="IPR050392">
    <property type="entry name" value="Collagen/C1q_domain"/>
</dbReference>
<dbReference type="GO" id="GO:0005581">
    <property type="term" value="C:collagen trimer"/>
    <property type="evidence" value="ECO:0007669"/>
    <property type="project" value="UniProtKB-KW"/>
</dbReference>
<protein>
    <submittedName>
        <fullName evidence="5">Complement C1q and tumor necrosis factor-related protein 9-like protein</fullName>
    </submittedName>
</protein>
<dbReference type="SUPFAM" id="SSF49842">
    <property type="entry name" value="TNF-like"/>
    <property type="match status" value="1"/>
</dbReference>
<evidence type="ECO:0000256" key="3">
    <source>
        <dbReference type="ARBA" id="ARBA00022530"/>
    </source>
</evidence>
<dbReference type="PANTHER" id="PTHR15427">
    <property type="entry name" value="EMILIN ELASTIN MICROFIBRIL INTERFACE-LOCATED PROTEIN ELASTIN MICROFIBRIL INTERFACER"/>
    <property type="match status" value="1"/>
</dbReference>
<dbReference type="EMBL" id="BRZM01000029">
    <property type="protein sequence ID" value="GLD57084.1"/>
    <property type="molecule type" value="Genomic_DNA"/>
</dbReference>
<proteinExistence type="predicted"/>
<comment type="subcellular location">
    <subcellularLocation>
        <location evidence="1">Secreted</location>
        <location evidence="1">Extracellular space</location>
        <location evidence="1">Extracellular matrix</location>
    </subcellularLocation>
</comment>
<dbReference type="InterPro" id="IPR008983">
    <property type="entry name" value="Tumour_necrosis_fac-like_dom"/>
</dbReference>
<dbReference type="PROSITE" id="PS50871">
    <property type="entry name" value="C1Q"/>
    <property type="match status" value="1"/>
</dbReference>
<gene>
    <name evidence="5" type="ORF">AKAME5_000935700</name>
</gene>
<evidence type="ECO:0000259" key="4">
    <source>
        <dbReference type="PROSITE" id="PS50871"/>
    </source>
</evidence>
<keyword evidence="2" id="KW-0964">Secreted</keyword>
<sequence length="207" mass="22333">MSTQRQCTTPKISDFGVNYLLVTTKHYSTRLSQQTGQEAESSEACILLQDGSRGITSSEVVVMDVPGRGDSIPPSGTVAFTAKLNISDSYPCHTGVLKFATVLLNEGGGYSPDTGIFTCPVDGLYHFTVHVSVYGRGQCAIYKNGEKVVSLYHTSLPDKCSQVASISAVVKLSEKDKVWVNIWGPGRNDIFATEDNDTVFVGVRLGQ</sequence>
<organism evidence="5 6">
    <name type="scientific">Lates japonicus</name>
    <name type="common">Japanese lates</name>
    <dbReference type="NCBI Taxonomy" id="270547"/>
    <lineage>
        <taxon>Eukaryota</taxon>
        <taxon>Metazoa</taxon>
        <taxon>Chordata</taxon>
        <taxon>Craniata</taxon>
        <taxon>Vertebrata</taxon>
        <taxon>Euteleostomi</taxon>
        <taxon>Actinopterygii</taxon>
        <taxon>Neopterygii</taxon>
        <taxon>Teleostei</taxon>
        <taxon>Neoteleostei</taxon>
        <taxon>Acanthomorphata</taxon>
        <taxon>Carangaria</taxon>
        <taxon>Carangaria incertae sedis</taxon>
        <taxon>Centropomidae</taxon>
        <taxon>Lates</taxon>
    </lineage>
</organism>